<reference evidence="2" key="1">
    <citation type="submission" date="2020-02" db="EMBL/GenBank/DDBJ databases">
        <authorList>
            <person name="Meier V. D."/>
        </authorList>
    </citation>
    <scope>NUCLEOTIDE SEQUENCE</scope>
    <source>
        <strain evidence="2">AVDCRST_MAG76</strain>
    </source>
</reference>
<evidence type="ECO:0000256" key="1">
    <source>
        <dbReference type="SAM" id="MobiDB-lite"/>
    </source>
</evidence>
<organism evidence="2">
    <name type="scientific">uncultured Acidimicrobiales bacterium</name>
    <dbReference type="NCBI Taxonomy" id="310071"/>
    <lineage>
        <taxon>Bacteria</taxon>
        <taxon>Bacillati</taxon>
        <taxon>Actinomycetota</taxon>
        <taxon>Acidimicrobiia</taxon>
        <taxon>Acidimicrobiales</taxon>
        <taxon>environmental samples</taxon>
    </lineage>
</organism>
<dbReference type="EMBL" id="CADCSZ010000067">
    <property type="protein sequence ID" value="CAA9229270.1"/>
    <property type="molecule type" value="Genomic_DNA"/>
</dbReference>
<sequence>MTWRLPRTVRPTRLSSCKRLGSAVRFGLVVEETGESGGAARTGATDGRQRVESSRQVPPHDESVEDQAETLIAQFAVAPRRVNMVFDPAMAAAAARTVRAGGTLASFVEAMHQPEEAERPVEPGRALAMDGYDYTACATAREAEAEIAAWHDLLHGPRS</sequence>
<accession>A0A6J4HQT8</accession>
<feature type="region of interest" description="Disordered" evidence="1">
    <location>
        <begin position="34"/>
        <end position="65"/>
    </location>
</feature>
<feature type="compositionally biased region" description="Basic and acidic residues" evidence="1">
    <location>
        <begin position="47"/>
        <end position="62"/>
    </location>
</feature>
<evidence type="ECO:0000313" key="2">
    <source>
        <dbReference type="EMBL" id="CAA9229270.1"/>
    </source>
</evidence>
<dbReference type="AlphaFoldDB" id="A0A6J4HQT8"/>
<gene>
    <name evidence="2" type="ORF">AVDCRST_MAG76-1140</name>
</gene>
<proteinExistence type="predicted"/>
<protein>
    <submittedName>
        <fullName evidence="2">Uncharacterized protein</fullName>
    </submittedName>
</protein>
<name>A0A6J4HQT8_9ACTN</name>